<keyword evidence="5 8" id="KW-0645">Protease</keyword>
<dbReference type="PRINTS" id="PR00727">
    <property type="entry name" value="LEADERPTASE"/>
</dbReference>
<comment type="catalytic activity">
    <reaction evidence="1 8">
        <text>Cleavage of hydrophobic, N-terminal signal or leader sequences from secreted and periplasmic proteins.</text>
        <dbReference type="EC" id="3.4.21.89"/>
    </reaction>
</comment>
<dbReference type="GO" id="GO:0009003">
    <property type="term" value="F:signal peptidase activity"/>
    <property type="evidence" value="ECO:0007669"/>
    <property type="project" value="UniProtKB-EC"/>
</dbReference>
<evidence type="ECO:0000256" key="2">
    <source>
        <dbReference type="ARBA" id="ARBA00009370"/>
    </source>
</evidence>
<protein>
    <recommendedName>
        <fullName evidence="4 8">Signal peptidase I</fullName>
        <ecNumber evidence="3 8">3.4.21.89</ecNumber>
    </recommendedName>
</protein>
<proteinExistence type="inferred from homology"/>
<accession>A0A1Z4VPB9</accession>
<dbReference type="EC" id="3.4.21.89" evidence="3 8"/>
<evidence type="ECO:0000313" key="11">
    <source>
        <dbReference type="EMBL" id="BAZ93467.1"/>
    </source>
</evidence>
<evidence type="ECO:0000259" key="10">
    <source>
        <dbReference type="Pfam" id="PF10502"/>
    </source>
</evidence>
<dbReference type="PANTHER" id="PTHR43390:SF1">
    <property type="entry name" value="CHLOROPLAST PROCESSING PEPTIDASE"/>
    <property type="match status" value="1"/>
</dbReference>
<dbReference type="PANTHER" id="PTHR43390">
    <property type="entry name" value="SIGNAL PEPTIDASE I"/>
    <property type="match status" value="1"/>
</dbReference>
<keyword evidence="8" id="KW-1133">Transmembrane helix</keyword>
<dbReference type="InterPro" id="IPR019758">
    <property type="entry name" value="Pept_S26A_signal_pept_1_CS"/>
</dbReference>
<dbReference type="InterPro" id="IPR000223">
    <property type="entry name" value="Pept_S26A_signal_pept_1"/>
</dbReference>
<dbReference type="PROSITE" id="PS00761">
    <property type="entry name" value="SPASE_I_3"/>
    <property type="match status" value="1"/>
</dbReference>
<evidence type="ECO:0000313" key="12">
    <source>
        <dbReference type="Proteomes" id="UP000218765"/>
    </source>
</evidence>
<keyword evidence="8" id="KW-0812">Transmembrane</keyword>
<name>A0A1Z4VPB9_9GAMM</name>
<evidence type="ECO:0000256" key="9">
    <source>
        <dbReference type="RuleBase" id="RU362042"/>
    </source>
</evidence>
<dbReference type="Gene3D" id="2.10.109.10">
    <property type="entry name" value="Umud Fragment, subunit A"/>
    <property type="match status" value="1"/>
</dbReference>
<organism evidence="11 12">
    <name type="scientific">Thiohalobacter thiocyanaticus</name>
    <dbReference type="NCBI Taxonomy" id="585455"/>
    <lineage>
        <taxon>Bacteria</taxon>
        <taxon>Pseudomonadati</taxon>
        <taxon>Pseudomonadota</taxon>
        <taxon>Gammaproteobacteria</taxon>
        <taxon>Thiohalobacterales</taxon>
        <taxon>Thiohalobacteraceae</taxon>
        <taxon>Thiohalobacter</taxon>
    </lineage>
</organism>
<reference evidence="11 12" key="1">
    <citation type="submission" date="2017-05" db="EMBL/GenBank/DDBJ databases">
        <title>Thiocyanate degradation by Thiohalobacter thiocyanaticus FOKN1.</title>
        <authorList>
            <person name="Oshiki M."/>
            <person name="Fukushima T."/>
            <person name="Kawano S."/>
            <person name="Nakagawa J."/>
        </authorList>
    </citation>
    <scope>NUCLEOTIDE SEQUENCE [LARGE SCALE GENOMIC DNA]</scope>
    <source>
        <strain evidence="11 12">FOKN1</strain>
    </source>
</reference>
<comment type="similarity">
    <text evidence="2 9">Belongs to the peptidase S26 family.</text>
</comment>
<keyword evidence="12" id="KW-1185">Reference proteome</keyword>
<dbReference type="KEGG" id="ttc:FOKN1_1067"/>
<dbReference type="InterPro" id="IPR019757">
    <property type="entry name" value="Pept_S26A_signal_pept_1_Lys-AS"/>
</dbReference>
<dbReference type="CDD" id="cd06530">
    <property type="entry name" value="S26_SPase_I"/>
    <property type="match status" value="1"/>
</dbReference>
<sequence length="269" mass="30772">MSFNFPLILVLATFITGLIWLLDAWLWRPKRRQAAEAVAEPERREAVLKEPVLVEYSRAFFPVILVVLLLRSFLAEPFRIPSGSMMPTLLVGDFILVNKFAYGLRLPVVNTRFLDLGEPERGDVVVFRYPDNPSVDYIKRVVGLPGDRVAYRDKILYINGERMPQQVLGTYIAEGAGLASTGASERLERLNEVEHRILVRPGYPNIEGEWMIPEGHYFMMGDNRDNSKDSRYFGLVPEENLVGKAFIIWMSWDGVNNRVTWSRIGDSIH</sequence>
<feature type="domain" description="Peptidase S26" evidence="10">
    <location>
        <begin position="54"/>
        <end position="249"/>
    </location>
</feature>
<comment type="subcellular location">
    <subcellularLocation>
        <location evidence="9">Membrane</location>
        <topology evidence="9">Multi-pass membrane protein</topology>
    </subcellularLocation>
</comment>
<dbReference type="EMBL" id="AP018052">
    <property type="protein sequence ID" value="BAZ93467.1"/>
    <property type="molecule type" value="Genomic_DNA"/>
</dbReference>
<feature type="active site" evidence="7">
    <location>
        <position position="84"/>
    </location>
</feature>
<feature type="active site" evidence="7">
    <location>
        <position position="139"/>
    </location>
</feature>
<evidence type="ECO:0000256" key="8">
    <source>
        <dbReference type="RuleBase" id="RU003993"/>
    </source>
</evidence>
<feature type="transmembrane region" description="Helical" evidence="8">
    <location>
        <begin position="6"/>
        <end position="27"/>
    </location>
</feature>
<feature type="transmembrane region" description="Helical" evidence="8">
    <location>
        <begin position="53"/>
        <end position="74"/>
    </location>
</feature>
<dbReference type="SUPFAM" id="SSF51306">
    <property type="entry name" value="LexA/Signal peptidase"/>
    <property type="match status" value="1"/>
</dbReference>
<evidence type="ECO:0000256" key="1">
    <source>
        <dbReference type="ARBA" id="ARBA00000677"/>
    </source>
</evidence>
<evidence type="ECO:0000256" key="6">
    <source>
        <dbReference type="ARBA" id="ARBA00022801"/>
    </source>
</evidence>
<dbReference type="PROSITE" id="PS00760">
    <property type="entry name" value="SPASE_I_2"/>
    <property type="match status" value="1"/>
</dbReference>
<dbReference type="GO" id="GO:0016020">
    <property type="term" value="C:membrane"/>
    <property type="evidence" value="ECO:0007669"/>
    <property type="project" value="UniProtKB-SubCell"/>
</dbReference>
<dbReference type="NCBIfam" id="TIGR02227">
    <property type="entry name" value="sigpep_I_bact"/>
    <property type="match status" value="1"/>
</dbReference>
<evidence type="ECO:0000256" key="7">
    <source>
        <dbReference type="PIRSR" id="PIRSR600223-1"/>
    </source>
</evidence>
<dbReference type="InterPro" id="IPR019533">
    <property type="entry name" value="Peptidase_S26"/>
</dbReference>
<keyword evidence="8" id="KW-0472">Membrane</keyword>
<dbReference type="Proteomes" id="UP000218765">
    <property type="component" value="Chromosome"/>
</dbReference>
<evidence type="ECO:0000256" key="3">
    <source>
        <dbReference type="ARBA" id="ARBA00013208"/>
    </source>
</evidence>
<dbReference type="InterPro" id="IPR019756">
    <property type="entry name" value="Pept_S26A_signal_pept_1_Ser-AS"/>
</dbReference>
<evidence type="ECO:0000256" key="4">
    <source>
        <dbReference type="ARBA" id="ARBA00019232"/>
    </source>
</evidence>
<dbReference type="Pfam" id="PF10502">
    <property type="entry name" value="Peptidase_S26"/>
    <property type="match status" value="1"/>
</dbReference>
<dbReference type="PROSITE" id="PS00501">
    <property type="entry name" value="SPASE_I_1"/>
    <property type="match status" value="1"/>
</dbReference>
<evidence type="ECO:0000256" key="5">
    <source>
        <dbReference type="ARBA" id="ARBA00022670"/>
    </source>
</evidence>
<dbReference type="GO" id="GO:0006465">
    <property type="term" value="P:signal peptide processing"/>
    <property type="evidence" value="ECO:0007669"/>
    <property type="project" value="InterPro"/>
</dbReference>
<dbReference type="RefSeq" id="WP_096365438.1">
    <property type="nucleotide sequence ID" value="NZ_AP018052.1"/>
</dbReference>
<gene>
    <name evidence="11" type="ORF">FOKN1_1067</name>
</gene>
<dbReference type="OrthoDB" id="9815782at2"/>
<dbReference type="InterPro" id="IPR036286">
    <property type="entry name" value="LexA/Signal_pep-like_sf"/>
</dbReference>
<dbReference type="GO" id="GO:0004252">
    <property type="term" value="F:serine-type endopeptidase activity"/>
    <property type="evidence" value="ECO:0007669"/>
    <property type="project" value="InterPro"/>
</dbReference>
<keyword evidence="6 8" id="KW-0378">Hydrolase</keyword>
<dbReference type="AlphaFoldDB" id="A0A1Z4VPB9"/>